<dbReference type="Gene3D" id="3.20.20.70">
    <property type="entry name" value="Aldolase class I"/>
    <property type="match status" value="1"/>
</dbReference>
<sequence length="412" mass="45189">MPKANSPPPQYVPLKDTKLFSPLKLGAVELSHRIIQAPLTRMRAEKESHGVHVPGSRVVEYYSQRATKGGLQLTEATDICLDASAYPGTPGIFTESQIAGWKAVTDAVHAKGGFIFNQIWHTGRASGPGMLNSKVSLSSTSQPMKGKYLDGSDCAENPPRPMTVEEIHATTAEFAAAAKRAVAAGFDGVEIHSANGYLLEQFLHDNINTRTDEYGGSVENRCRFTLEVIKAVTDAIGADRVGIRLSPFNYFQDTKDSDPNAHWLYLCEQIASLSESQRPCYVHMVEPRFDEVLDEEQKLAELSSYTSSETGSAKTKNSLTPFRKALQPAGIKFLAAGSFDRDNAGPKIEDDLADGIVMGRFYIANPDLVERLKEGYSLNPYDRTTFYGASPPEKGYLDYPFYEAAKAVEVQA</sequence>
<proteinExistence type="inferred from homology"/>
<dbReference type="SUPFAM" id="SSF51395">
    <property type="entry name" value="FMN-linked oxidoreductases"/>
    <property type="match status" value="1"/>
</dbReference>
<dbReference type="GO" id="GO:0003959">
    <property type="term" value="F:NADPH dehydrogenase activity"/>
    <property type="evidence" value="ECO:0007669"/>
    <property type="project" value="TreeGrafter"/>
</dbReference>
<dbReference type="Proteomes" id="UP000030651">
    <property type="component" value="Unassembled WGS sequence"/>
</dbReference>
<dbReference type="GO" id="GO:0005829">
    <property type="term" value="C:cytosol"/>
    <property type="evidence" value="ECO:0007669"/>
    <property type="project" value="UniProtKB-ARBA"/>
</dbReference>
<comment type="cofactor">
    <cofactor evidence="1">
        <name>FMN</name>
        <dbReference type="ChEBI" id="CHEBI:58210"/>
    </cofactor>
</comment>
<dbReference type="CDD" id="cd02933">
    <property type="entry name" value="OYE_like_FMN"/>
    <property type="match status" value="1"/>
</dbReference>
<dbReference type="OrthoDB" id="276546at2759"/>
<dbReference type="PANTHER" id="PTHR22893">
    <property type="entry name" value="NADH OXIDOREDUCTASE-RELATED"/>
    <property type="match status" value="1"/>
</dbReference>
<dbReference type="InterPro" id="IPR045247">
    <property type="entry name" value="Oye-like"/>
</dbReference>
<dbReference type="KEGG" id="pfy:PFICI_03299"/>
<dbReference type="HOGENOM" id="CLU_012153_0_2_1"/>
<dbReference type="FunFam" id="3.20.20.70:FF:000059">
    <property type="entry name" value="N-ethylmaleimide reductase, FMN-linked"/>
    <property type="match status" value="1"/>
</dbReference>
<reference evidence="6" key="1">
    <citation type="journal article" date="2015" name="BMC Genomics">
        <title>Genomic and transcriptomic analysis of the endophytic fungus Pestalotiopsis fici reveals its lifestyle and high potential for synthesis of natural products.</title>
        <authorList>
            <person name="Wang X."/>
            <person name="Zhang X."/>
            <person name="Liu L."/>
            <person name="Xiang M."/>
            <person name="Wang W."/>
            <person name="Sun X."/>
            <person name="Che Y."/>
            <person name="Guo L."/>
            <person name="Liu G."/>
            <person name="Guo L."/>
            <person name="Wang C."/>
            <person name="Yin W.B."/>
            <person name="Stadler M."/>
            <person name="Zhang X."/>
            <person name="Liu X."/>
        </authorList>
    </citation>
    <scope>NUCLEOTIDE SEQUENCE [LARGE SCALE GENOMIC DNA]</scope>
    <source>
        <strain evidence="6">W106-1 / CGMCC3.15140</strain>
    </source>
</reference>
<protein>
    <recommendedName>
        <fullName evidence="4">NADH:flavin oxidoreductase/NADH oxidase N-terminal domain-containing protein</fullName>
    </recommendedName>
</protein>
<organism evidence="5 6">
    <name type="scientific">Pestalotiopsis fici (strain W106-1 / CGMCC3.15140)</name>
    <dbReference type="NCBI Taxonomy" id="1229662"/>
    <lineage>
        <taxon>Eukaryota</taxon>
        <taxon>Fungi</taxon>
        <taxon>Dikarya</taxon>
        <taxon>Ascomycota</taxon>
        <taxon>Pezizomycotina</taxon>
        <taxon>Sordariomycetes</taxon>
        <taxon>Xylariomycetidae</taxon>
        <taxon>Amphisphaeriales</taxon>
        <taxon>Sporocadaceae</taxon>
        <taxon>Pestalotiopsis</taxon>
    </lineage>
</organism>
<evidence type="ECO:0000259" key="4">
    <source>
        <dbReference type="Pfam" id="PF00724"/>
    </source>
</evidence>
<dbReference type="InParanoid" id="W3XH09"/>
<keyword evidence="6" id="KW-1185">Reference proteome</keyword>
<dbReference type="PANTHER" id="PTHR22893:SF129">
    <property type="entry name" value="FLAVIN OXIDOREDUCTASE HXNT"/>
    <property type="match status" value="1"/>
</dbReference>
<dbReference type="InterPro" id="IPR001155">
    <property type="entry name" value="OxRdtase_FMN_N"/>
</dbReference>
<dbReference type="eggNOG" id="KOG0134">
    <property type="taxonomic scope" value="Eukaryota"/>
</dbReference>
<feature type="domain" description="NADH:flavin oxidoreductase/NADH oxidase N-terminal" evidence="4">
    <location>
        <begin position="18"/>
        <end position="378"/>
    </location>
</feature>
<dbReference type="OMA" id="APCTRMR"/>
<dbReference type="GO" id="GO:0010181">
    <property type="term" value="F:FMN binding"/>
    <property type="evidence" value="ECO:0007669"/>
    <property type="project" value="InterPro"/>
</dbReference>
<name>W3XH09_PESFW</name>
<evidence type="ECO:0000313" key="6">
    <source>
        <dbReference type="Proteomes" id="UP000030651"/>
    </source>
</evidence>
<dbReference type="GO" id="GO:0016628">
    <property type="term" value="F:oxidoreductase activity, acting on the CH-CH group of donors, NAD or NADP as acceptor"/>
    <property type="evidence" value="ECO:0007669"/>
    <property type="project" value="UniProtKB-ARBA"/>
</dbReference>
<evidence type="ECO:0000256" key="3">
    <source>
        <dbReference type="ARBA" id="ARBA00023002"/>
    </source>
</evidence>
<accession>W3XH09</accession>
<dbReference type="Pfam" id="PF00724">
    <property type="entry name" value="Oxidored_FMN"/>
    <property type="match status" value="1"/>
</dbReference>
<gene>
    <name evidence="5" type="ORF">PFICI_03299</name>
</gene>
<evidence type="ECO:0000256" key="2">
    <source>
        <dbReference type="ARBA" id="ARBA00005979"/>
    </source>
</evidence>
<dbReference type="InterPro" id="IPR013785">
    <property type="entry name" value="Aldolase_TIM"/>
</dbReference>
<dbReference type="RefSeq" id="XP_007830071.1">
    <property type="nucleotide sequence ID" value="XM_007831880.1"/>
</dbReference>
<dbReference type="AlphaFoldDB" id="W3XH09"/>
<keyword evidence="3" id="KW-0560">Oxidoreductase</keyword>
<dbReference type="GeneID" id="19268312"/>
<comment type="similarity">
    <text evidence="2">Belongs to the NADH:flavin oxidoreductase/NADH oxidase family.</text>
</comment>
<evidence type="ECO:0000256" key="1">
    <source>
        <dbReference type="ARBA" id="ARBA00001917"/>
    </source>
</evidence>
<dbReference type="EMBL" id="KI912110">
    <property type="protein sequence ID" value="ETS85274.1"/>
    <property type="molecule type" value="Genomic_DNA"/>
</dbReference>
<evidence type="ECO:0000313" key="5">
    <source>
        <dbReference type="EMBL" id="ETS85274.1"/>
    </source>
</evidence>